<evidence type="ECO:0000256" key="1">
    <source>
        <dbReference type="ARBA" id="ARBA00022741"/>
    </source>
</evidence>
<gene>
    <name evidence="7" type="ordered locus">Clole_0395</name>
</gene>
<protein>
    <submittedName>
        <fullName evidence="7">Viral RNA helicase 1</fullName>
    </submittedName>
</protein>
<dbReference type="InterPro" id="IPR014016">
    <property type="entry name" value="UvrD-like_ATP-bd"/>
</dbReference>
<feature type="domain" description="UvrD-like helicase ATP-binding" evidence="6">
    <location>
        <begin position="203"/>
        <end position="539"/>
    </location>
</feature>
<keyword evidence="1 5" id="KW-0547">Nucleotide-binding</keyword>
<name>F2JKH9_CELLD</name>
<dbReference type="GO" id="GO:0005524">
    <property type="term" value="F:ATP binding"/>
    <property type="evidence" value="ECO:0007669"/>
    <property type="project" value="UniProtKB-UniRule"/>
</dbReference>
<dbReference type="EMBL" id="CP002582">
    <property type="protein sequence ID" value="ADZ82139.1"/>
    <property type="molecule type" value="Genomic_DNA"/>
</dbReference>
<dbReference type="InterPro" id="IPR027417">
    <property type="entry name" value="P-loop_NTPase"/>
</dbReference>
<dbReference type="SUPFAM" id="SSF52540">
    <property type="entry name" value="P-loop containing nucleoside triphosphate hydrolases"/>
    <property type="match status" value="1"/>
</dbReference>
<proteinExistence type="predicted"/>
<dbReference type="GO" id="GO:0003677">
    <property type="term" value="F:DNA binding"/>
    <property type="evidence" value="ECO:0007669"/>
    <property type="project" value="InterPro"/>
</dbReference>
<dbReference type="PANTHER" id="PTHR11070">
    <property type="entry name" value="UVRD / RECB / PCRA DNA HELICASE FAMILY MEMBER"/>
    <property type="match status" value="1"/>
</dbReference>
<dbReference type="GO" id="GO:0005829">
    <property type="term" value="C:cytosol"/>
    <property type="evidence" value="ECO:0007669"/>
    <property type="project" value="TreeGrafter"/>
</dbReference>
<dbReference type="PROSITE" id="PS51198">
    <property type="entry name" value="UVRD_HELICASE_ATP_BIND"/>
    <property type="match status" value="1"/>
</dbReference>
<dbReference type="GO" id="GO:0043138">
    <property type="term" value="F:3'-5' DNA helicase activity"/>
    <property type="evidence" value="ECO:0007669"/>
    <property type="project" value="TreeGrafter"/>
</dbReference>
<dbReference type="InterPro" id="IPR000212">
    <property type="entry name" value="DNA_helicase_UvrD/REP"/>
</dbReference>
<evidence type="ECO:0000259" key="6">
    <source>
        <dbReference type="PROSITE" id="PS51198"/>
    </source>
</evidence>
<keyword evidence="4 5" id="KW-0067">ATP-binding</keyword>
<evidence type="ECO:0000256" key="3">
    <source>
        <dbReference type="ARBA" id="ARBA00022806"/>
    </source>
</evidence>
<dbReference type="Gene3D" id="3.40.50.300">
    <property type="entry name" value="P-loop containing nucleotide triphosphate hydrolases"/>
    <property type="match status" value="3"/>
</dbReference>
<sequence>MDINLCSNEKEYLQYVQDEIDETIEQLDELVKTRQKEIFEAHKYVVQNHTDMDAMEIFSNNKIIANDIDNLEKRTEIKSRLERMKDNTYFGRIDFLFEGDSREDIEAYYIGLGDFTSDHLKGTLVYDWRAPISSMYYDYEIGPASYQAPIGKMSGEITKKKQYKVKNGKLIYVLDNEIRIADEILQKELSHNADNRMKNIVATIQKEQNTIVRNDKARIMIVQGIAGSGKTSIALHRIAYLLYQNRHEINANDILIISPNPIFSDYISNVLPELGEENIRQYSLEELIMAELKENIKTESKFEQIEFLLSEEMSTSNRKKNIDYKQSQDFFWLLQQFIEEFPEKFIAFKDISLGEICFKKEEIKNHFCNRFTGQPILSRAEDIANYLAESREGYQGVKITKTVRKQMKAKLMGMFKETELVSIYEQFIHWCNEERALSFVLEMNKECLAYEDVFPMIYLKYALCGYTGNNKIKHLIIDEMQDYTKVEFEILKRLFNCKMTILGDIYQVLEPKEPNVLDTLQEVFEDAVLIRMNRTYRSTFEIATFGKNLINQTEMIPFERHGEAPRLKGSNSYSKMLEEMVVDLKKLDLNQYTTVAIICKTLEEAKKLYGDLSSYMETTLLTTSSTIFSSGIIITTSYLAKGLEFDVVFIPSVNERNYYTPIDRQVLYVSCTRALHLLHIYCDETLSPILEG</sequence>
<keyword evidence="2 5" id="KW-0378">Hydrolase</keyword>
<evidence type="ECO:0000256" key="4">
    <source>
        <dbReference type="ARBA" id="ARBA00022840"/>
    </source>
</evidence>
<evidence type="ECO:0000256" key="2">
    <source>
        <dbReference type="ARBA" id="ARBA00022801"/>
    </source>
</evidence>
<dbReference type="InterPro" id="IPR027785">
    <property type="entry name" value="UvrD-like_helicase_C"/>
</dbReference>
<dbReference type="GO" id="GO:0000725">
    <property type="term" value="P:recombinational repair"/>
    <property type="evidence" value="ECO:0007669"/>
    <property type="project" value="TreeGrafter"/>
</dbReference>
<accession>F2JKH9</accession>
<dbReference type="RefSeq" id="WP_013655440.1">
    <property type="nucleotide sequence ID" value="NC_015275.1"/>
</dbReference>
<dbReference type="HOGENOM" id="CLU_010312_4_0_9"/>
<reference evidence="7 8" key="1">
    <citation type="journal article" date="2011" name="J. Bacteriol.">
        <title>Complete genome sequence of the cellulose-degrading bacterium Cellulosilyticum lentocellum.</title>
        <authorList>
            <consortium name="US DOE Joint Genome Institute"/>
            <person name="Miller D.A."/>
            <person name="Suen G."/>
            <person name="Bruce D."/>
            <person name="Copeland A."/>
            <person name="Cheng J.F."/>
            <person name="Detter C."/>
            <person name="Goodwin L.A."/>
            <person name="Han C.S."/>
            <person name="Hauser L.J."/>
            <person name="Land M.L."/>
            <person name="Lapidus A."/>
            <person name="Lucas S."/>
            <person name="Meincke L."/>
            <person name="Pitluck S."/>
            <person name="Tapia R."/>
            <person name="Teshima H."/>
            <person name="Woyke T."/>
            <person name="Fox B.G."/>
            <person name="Angert E.R."/>
            <person name="Currie C.R."/>
        </authorList>
    </citation>
    <scope>NUCLEOTIDE SEQUENCE [LARGE SCALE GENOMIC DNA]</scope>
    <source>
        <strain evidence="8">ATCC 49066 / DSM 5427 / NCIMB 11756 / RHM5</strain>
    </source>
</reference>
<evidence type="ECO:0000313" key="7">
    <source>
        <dbReference type="EMBL" id="ADZ82139.1"/>
    </source>
</evidence>
<dbReference type="Proteomes" id="UP000008467">
    <property type="component" value="Chromosome"/>
</dbReference>
<keyword evidence="8" id="KW-1185">Reference proteome</keyword>
<dbReference type="Pfam" id="PF13538">
    <property type="entry name" value="UvrD_C_2"/>
    <property type="match status" value="1"/>
</dbReference>
<feature type="binding site" evidence="5">
    <location>
        <begin position="224"/>
        <end position="231"/>
    </location>
    <ligand>
        <name>ATP</name>
        <dbReference type="ChEBI" id="CHEBI:30616"/>
    </ligand>
</feature>
<dbReference type="Pfam" id="PF00580">
    <property type="entry name" value="UvrD-helicase"/>
    <property type="match status" value="1"/>
</dbReference>
<organism evidence="7 8">
    <name type="scientific">Cellulosilyticum lentocellum (strain ATCC 49066 / DSM 5427 / NCIMB 11756 / RHM5)</name>
    <name type="common">Clostridium lentocellum</name>
    <dbReference type="NCBI Taxonomy" id="642492"/>
    <lineage>
        <taxon>Bacteria</taxon>
        <taxon>Bacillati</taxon>
        <taxon>Bacillota</taxon>
        <taxon>Clostridia</taxon>
        <taxon>Lachnospirales</taxon>
        <taxon>Cellulosilyticaceae</taxon>
        <taxon>Cellulosilyticum</taxon>
    </lineage>
</organism>
<dbReference type="eggNOG" id="COG3973">
    <property type="taxonomic scope" value="Bacteria"/>
</dbReference>
<dbReference type="PANTHER" id="PTHR11070:SF17">
    <property type="entry name" value="DNA HELICASE IV"/>
    <property type="match status" value="1"/>
</dbReference>
<evidence type="ECO:0000313" key="8">
    <source>
        <dbReference type="Proteomes" id="UP000008467"/>
    </source>
</evidence>
<dbReference type="AlphaFoldDB" id="F2JKH9"/>
<dbReference type="KEGG" id="cle:Clole_0395"/>
<dbReference type="STRING" id="642492.Clole_0395"/>
<evidence type="ECO:0000256" key="5">
    <source>
        <dbReference type="PROSITE-ProRule" id="PRU00560"/>
    </source>
</evidence>
<keyword evidence="3 5" id="KW-0347">Helicase</keyword>
<dbReference type="GO" id="GO:0016787">
    <property type="term" value="F:hydrolase activity"/>
    <property type="evidence" value="ECO:0007669"/>
    <property type="project" value="UniProtKB-UniRule"/>
</dbReference>